<dbReference type="VEuPathDB" id="VectorBase:AFAF008035"/>
<dbReference type="EMBL" id="AXCN02001518">
    <property type="status" value="NOT_ANNOTATED_CDS"/>
    <property type="molecule type" value="Genomic_DNA"/>
</dbReference>
<keyword evidence="5" id="KW-1185">Reference proteome</keyword>
<feature type="region of interest" description="Disordered" evidence="3">
    <location>
        <begin position="1"/>
        <end position="32"/>
    </location>
</feature>
<dbReference type="EMBL" id="AXCN02001517">
    <property type="status" value="NOT_ANNOTATED_CDS"/>
    <property type="molecule type" value="Genomic_DNA"/>
</dbReference>
<feature type="compositionally biased region" description="Low complexity" evidence="3">
    <location>
        <begin position="577"/>
        <end position="591"/>
    </location>
</feature>
<evidence type="ECO:0000313" key="5">
    <source>
        <dbReference type="Proteomes" id="UP000075886"/>
    </source>
</evidence>
<dbReference type="InterPro" id="IPR051149">
    <property type="entry name" value="Spindly/BICDR_Dynein_Adapter"/>
</dbReference>
<keyword evidence="1 2" id="KW-0175">Coiled coil</keyword>
<name>A0A182QDL2_9DIPT</name>
<evidence type="ECO:0000256" key="1">
    <source>
        <dbReference type="ARBA" id="ARBA00023054"/>
    </source>
</evidence>
<feature type="compositionally biased region" description="Polar residues" evidence="3">
    <location>
        <begin position="7"/>
        <end position="16"/>
    </location>
</feature>
<feature type="region of interest" description="Disordered" evidence="3">
    <location>
        <begin position="568"/>
        <end position="603"/>
    </location>
</feature>
<evidence type="ECO:0000313" key="4">
    <source>
        <dbReference type="EnsemblMetazoa" id="AFAF008035-PA"/>
    </source>
</evidence>
<dbReference type="EnsemblMetazoa" id="AFAF008035-RA">
    <property type="protein sequence ID" value="AFAF008035-PA"/>
    <property type="gene ID" value="AFAF008035"/>
</dbReference>
<feature type="coiled-coil region" evidence="2">
    <location>
        <begin position="510"/>
        <end position="560"/>
    </location>
</feature>
<accession>A0A182QDL2</accession>
<dbReference type="PANTHER" id="PTHR32123">
    <property type="entry name" value="BICD FAMILY-LIKE CARGO ADAPTER"/>
    <property type="match status" value="1"/>
</dbReference>
<dbReference type="Proteomes" id="UP000075886">
    <property type="component" value="Unassembled WGS sequence"/>
</dbReference>
<dbReference type="AlphaFoldDB" id="A0A182QDL2"/>
<proteinExistence type="predicted"/>
<dbReference type="PANTHER" id="PTHR32123:SF13">
    <property type="entry name" value="BICAUDAL D-RELATED PROTEIN HOMOLOG"/>
    <property type="match status" value="1"/>
</dbReference>
<organism evidence="4 5">
    <name type="scientific">Anopheles farauti</name>
    <dbReference type="NCBI Taxonomy" id="69004"/>
    <lineage>
        <taxon>Eukaryota</taxon>
        <taxon>Metazoa</taxon>
        <taxon>Ecdysozoa</taxon>
        <taxon>Arthropoda</taxon>
        <taxon>Hexapoda</taxon>
        <taxon>Insecta</taxon>
        <taxon>Pterygota</taxon>
        <taxon>Neoptera</taxon>
        <taxon>Endopterygota</taxon>
        <taxon>Diptera</taxon>
        <taxon>Nematocera</taxon>
        <taxon>Culicoidea</taxon>
        <taxon>Culicidae</taxon>
        <taxon>Anophelinae</taxon>
        <taxon>Anopheles</taxon>
    </lineage>
</organism>
<dbReference type="STRING" id="69004.A0A182QDL2"/>
<sequence>MCKCDTETFSPNFDNPSKSDSDHPTRPRGKPLYRKLKPHRQFHIRMDAHSKLKPTLEDYILEMETRPPDSGQVSEKDVWAQLHQKEADLLLAAELGKALLEKNEELKKNQEKLIDDYSTKVENLEQEKYILKRQLEISSSENEAIIVELQGDIKQFRQKLEAQEQIMRQMEREKNMLIEELTAQNTRLSNELQKSNVTEQQLTAQLQEIKEQCNRRTLSIQDHVSSLESLKNELRLILEKKNELENRLHMTVNERENLSIALNEASERIHILERSTKEQDTKYQMTVQTLDRLERENGTLSERLESFDSQRSLHGELQHHSSLLQEMNGEEEGPGSKDEAGQLVVKEAQAVYKQLKTLCHTLRSTHHDDDSGLHSDMSFSSLDNTMASVSMAAPNSTEATSASMTVNDKFSRGMLSAVADELVHIIMNLDAMQFKTMFEQTRSMLIEQEEELKKKNDVIMQLESKLSVREVELQSTIEERNQAREDASHSSLAQDETVVQARKDRDAAIERRTKAEVELAKNRVELMQANSQLLEAIQQKVELLQQLEQWQIDMHELIEEQMKNKLIESSTKPQPHQQASQQSSGASTTGSRKSRLLDLFYHR</sequence>
<evidence type="ECO:0000256" key="2">
    <source>
        <dbReference type="SAM" id="Coils"/>
    </source>
</evidence>
<evidence type="ECO:0000256" key="3">
    <source>
        <dbReference type="SAM" id="MobiDB-lite"/>
    </source>
</evidence>
<reference evidence="5" key="1">
    <citation type="submission" date="2014-01" db="EMBL/GenBank/DDBJ databases">
        <title>The Genome Sequence of Anopheles farauti FAR1 (V2).</title>
        <authorList>
            <consortium name="The Broad Institute Genomics Platform"/>
            <person name="Neafsey D.E."/>
            <person name="Besansky N."/>
            <person name="Howell P."/>
            <person name="Walton C."/>
            <person name="Young S.K."/>
            <person name="Zeng Q."/>
            <person name="Gargeya S."/>
            <person name="Fitzgerald M."/>
            <person name="Haas B."/>
            <person name="Abouelleil A."/>
            <person name="Allen A.W."/>
            <person name="Alvarado L."/>
            <person name="Arachchi H.M."/>
            <person name="Berlin A.M."/>
            <person name="Chapman S.B."/>
            <person name="Gainer-Dewar J."/>
            <person name="Goldberg J."/>
            <person name="Griggs A."/>
            <person name="Gujja S."/>
            <person name="Hansen M."/>
            <person name="Howarth C."/>
            <person name="Imamovic A."/>
            <person name="Ireland A."/>
            <person name="Larimer J."/>
            <person name="McCowan C."/>
            <person name="Murphy C."/>
            <person name="Pearson M."/>
            <person name="Poon T.W."/>
            <person name="Priest M."/>
            <person name="Roberts A."/>
            <person name="Saif S."/>
            <person name="Shea T."/>
            <person name="Sisk P."/>
            <person name="Sykes S."/>
            <person name="Wortman J."/>
            <person name="Nusbaum C."/>
            <person name="Birren B."/>
        </authorList>
    </citation>
    <scope>NUCLEOTIDE SEQUENCE [LARGE SCALE GENOMIC DNA]</scope>
    <source>
        <strain evidence="5">FAR1</strain>
    </source>
</reference>
<reference evidence="4" key="2">
    <citation type="submission" date="2020-05" db="UniProtKB">
        <authorList>
            <consortium name="EnsemblMetazoa"/>
        </authorList>
    </citation>
    <scope>IDENTIFICATION</scope>
    <source>
        <strain evidence="4">FAR1</strain>
    </source>
</reference>
<protein>
    <submittedName>
        <fullName evidence="4">Uncharacterized protein</fullName>
    </submittedName>
</protein>
<feature type="coiled-coil region" evidence="2">
    <location>
        <begin position="92"/>
        <end position="310"/>
    </location>
</feature>